<dbReference type="EMBL" id="BPLR01013400">
    <property type="protein sequence ID" value="GIY60927.1"/>
    <property type="molecule type" value="Genomic_DNA"/>
</dbReference>
<evidence type="ECO:0000313" key="1">
    <source>
        <dbReference type="EMBL" id="GIY60927.1"/>
    </source>
</evidence>
<dbReference type="AlphaFoldDB" id="A0AAV4UT03"/>
<keyword evidence="2" id="KW-1185">Reference proteome</keyword>
<proteinExistence type="predicted"/>
<sequence length="106" mass="12017">MGVDLRNKKRKGVDAKEVRNNRRATKFAVINKSISFRSSFPFPGGFNPKPSWQVISMIMWVVEKKSITSPGNKSFAHANIEKNFRGGDQLTLDFKQKVKFPSLSNT</sequence>
<accession>A0AAV4UT03</accession>
<name>A0AAV4UT03_CAEEX</name>
<protein>
    <submittedName>
        <fullName evidence="1">Uncharacterized protein</fullName>
    </submittedName>
</protein>
<reference evidence="1 2" key="1">
    <citation type="submission" date="2021-06" db="EMBL/GenBank/DDBJ databases">
        <title>Caerostris extrusa draft genome.</title>
        <authorList>
            <person name="Kono N."/>
            <person name="Arakawa K."/>
        </authorList>
    </citation>
    <scope>NUCLEOTIDE SEQUENCE [LARGE SCALE GENOMIC DNA]</scope>
</reference>
<gene>
    <name evidence="1" type="ORF">CEXT_324411</name>
</gene>
<comment type="caution">
    <text evidence="1">The sequence shown here is derived from an EMBL/GenBank/DDBJ whole genome shotgun (WGS) entry which is preliminary data.</text>
</comment>
<evidence type="ECO:0000313" key="2">
    <source>
        <dbReference type="Proteomes" id="UP001054945"/>
    </source>
</evidence>
<organism evidence="1 2">
    <name type="scientific">Caerostris extrusa</name>
    <name type="common">Bark spider</name>
    <name type="synonym">Caerostris bankana</name>
    <dbReference type="NCBI Taxonomy" id="172846"/>
    <lineage>
        <taxon>Eukaryota</taxon>
        <taxon>Metazoa</taxon>
        <taxon>Ecdysozoa</taxon>
        <taxon>Arthropoda</taxon>
        <taxon>Chelicerata</taxon>
        <taxon>Arachnida</taxon>
        <taxon>Araneae</taxon>
        <taxon>Araneomorphae</taxon>
        <taxon>Entelegynae</taxon>
        <taxon>Araneoidea</taxon>
        <taxon>Araneidae</taxon>
        <taxon>Caerostris</taxon>
    </lineage>
</organism>
<dbReference type="Proteomes" id="UP001054945">
    <property type="component" value="Unassembled WGS sequence"/>
</dbReference>